<dbReference type="AlphaFoldDB" id="A0A7K3M6T1"/>
<dbReference type="EMBL" id="WLZY01000006">
    <property type="protein sequence ID" value="NDL59023.1"/>
    <property type="molecule type" value="Genomic_DNA"/>
</dbReference>
<dbReference type="Proteomes" id="UP000460435">
    <property type="component" value="Unassembled WGS sequence"/>
</dbReference>
<keyword evidence="3" id="KW-1185">Reference proteome</keyword>
<name>A0A7K3M6T1_9ACTN</name>
<evidence type="ECO:0000259" key="1">
    <source>
        <dbReference type="Pfam" id="PF01266"/>
    </source>
</evidence>
<evidence type="ECO:0000313" key="2">
    <source>
        <dbReference type="EMBL" id="NDL59023.1"/>
    </source>
</evidence>
<sequence length="228" mass="24897">MLCDREVTGIDQRGSGAVVVTASGDRFTADDVVLAGGVWGPSLAELTGLELPLFPVAHPYVYGSPAATWSPGPFVRWPEHHVYSRIHDDQLGIGTYDHHPVPVGQRELAAGAGLAWSEDLDPVIDAAQRLLRPEARFAPEHRINGVFAMTPDNLPFLGRHPEIESVWIAQAIWVTHAAGAARTLADAMLDRSDLPHELHLTRFAESDTATLRESALRLYRDIYANDAA</sequence>
<protein>
    <submittedName>
        <fullName evidence="2">FAD-dependent oxidoreductase</fullName>
    </submittedName>
</protein>
<reference evidence="2 3" key="1">
    <citation type="submission" date="2019-11" db="EMBL/GenBank/DDBJ databases">
        <authorList>
            <person name="Li X.-J."/>
            <person name="Feng X.-M."/>
        </authorList>
    </citation>
    <scope>NUCLEOTIDE SEQUENCE [LARGE SCALE GENOMIC DNA]</scope>
    <source>
        <strain evidence="2 3">XMNu-373</strain>
    </source>
</reference>
<dbReference type="SUPFAM" id="SSF51905">
    <property type="entry name" value="FAD/NAD(P)-binding domain"/>
    <property type="match status" value="1"/>
</dbReference>
<dbReference type="InterPro" id="IPR006076">
    <property type="entry name" value="FAD-dep_OxRdtase"/>
</dbReference>
<dbReference type="PANTHER" id="PTHR13847:SF181">
    <property type="entry name" value="TRANSFERASE CAF17, MITOCHONDRIAL-RELATED"/>
    <property type="match status" value="1"/>
</dbReference>
<evidence type="ECO:0000313" key="3">
    <source>
        <dbReference type="Proteomes" id="UP000460435"/>
    </source>
</evidence>
<dbReference type="Gene3D" id="3.50.50.60">
    <property type="entry name" value="FAD/NAD(P)-binding domain"/>
    <property type="match status" value="1"/>
</dbReference>
<dbReference type="PANTHER" id="PTHR13847">
    <property type="entry name" value="SARCOSINE DEHYDROGENASE-RELATED"/>
    <property type="match status" value="1"/>
</dbReference>
<gene>
    <name evidence="2" type="ORF">F7O44_18310</name>
</gene>
<proteinExistence type="predicted"/>
<feature type="domain" description="FAD dependent oxidoreductase" evidence="1">
    <location>
        <begin position="4"/>
        <end position="186"/>
    </location>
</feature>
<dbReference type="SUPFAM" id="SSF54373">
    <property type="entry name" value="FAD-linked reductases, C-terminal domain"/>
    <property type="match status" value="1"/>
</dbReference>
<comment type="caution">
    <text evidence="2">The sequence shown here is derived from an EMBL/GenBank/DDBJ whole genome shotgun (WGS) entry which is preliminary data.</text>
</comment>
<dbReference type="Pfam" id="PF01266">
    <property type="entry name" value="DAO"/>
    <property type="match status" value="1"/>
</dbReference>
<dbReference type="Gene3D" id="3.30.9.10">
    <property type="entry name" value="D-Amino Acid Oxidase, subunit A, domain 2"/>
    <property type="match status" value="1"/>
</dbReference>
<organism evidence="2 3">
    <name type="scientific">Phytoactinopolyspora mesophila</name>
    <dbReference type="NCBI Taxonomy" id="2650750"/>
    <lineage>
        <taxon>Bacteria</taxon>
        <taxon>Bacillati</taxon>
        <taxon>Actinomycetota</taxon>
        <taxon>Actinomycetes</taxon>
        <taxon>Jiangellales</taxon>
        <taxon>Jiangellaceae</taxon>
        <taxon>Phytoactinopolyspora</taxon>
    </lineage>
</organism>
<dbReference type="InterPro" id="IPR036188">
    <property type="entry name" value="FAD/NAD-bd_sf"/>
</dbReference>
<accession>A0A7K3M6T1</accession>
<dbReference type="GO" id="GO:0005737">
    <property type="term" value="C:cytoplasm"/>
    <property type="evidence" value="ECO:0007669"/>
    <property type="project" value="TreeGrafter"/>
</dbReference>